<dbReference type="PANTHER" id="PTHR46068">
    <property type="entry name" value="PROTEIN CBG27172"/>
    <property type="match status" value="1"/>
</dbReference>
<keyword evidence="1" id="KW-0732">Signal</keyword>
<keyword evidence="3" id="KW-1185">Reference proteome</keyword>
<dbReference type="OrthoDB" id="6368480at2759"/>
<dbReference type="Gene3D" id="3.30.420.10">
    <property type="entry name" value="Ribonuclease H-like superfamily/Ribonuclease H"/>
    <property type="match status" value="1"/>
</dbReference>
<name>A0A7R9AES5_9CRUS</name>
<feature type="signal peptide" evidence="1">
    <location>
        <begin position="1"/>
        <end position="33"/>
    </location>
</feature>
<dbReference type="InterPro" id="IPR036397">
    <property type="entry name" value="RNaseH_sf"/>
</dbReference>
<dbReference type="Proteomes" id="UP000677054">
    <property type="component" value="Unassembled WGS sequence"/>
</dbReference>
<gene>
    <name evidence="2" type="ORF">DSTB1V02_LOCUS12144</name>
</gene>
<feature type="non-terminal residue" evidence="2">
    <location>
        <position position="1"/>
    </location>
</feature>
<dbReference type="GO" id="GO:0003676">
    <property type="term" value="F:nucleic acid binding"/>
    <property type="evidence" value="ECO:0007669"/>
    <property type="project" value="InterPro"/>
</dbReference>
<feature type="chain" id="PRO_5036209850" description="Transposase" evidence="1">
    <location>
        <begin position="34"/>
        <end position="571"/>
    </location>
</feature>
<protein>
    <recommendedName>
        <fullName evidence="4">Transposase</fullName>
    </recommendedName>
</protein>
<dbReference type="PANTHER" id="PTHR46068:SF1">
    <property type="entry name" value="TRANSPOSASE IS30-LIKE HTH DOMAIN-CONTAINING PROTEIN"/>
    <property type="match status" value="1"/>
</dbReference>
<dbReference type="EMBL" id="CAJPEV010004377">
    <property type="protein sequence ID" value="CAG0901689.1"/>
    <property type="molecule type" value="Genomic_DNA"/>
</dbReference>
<proteinExistence type="predicted"/>
<reference evidence="2" key="1">
    <citation type="submission" date="2020-11" db="EMBL/GenBank/DDBJ databases">
        <authorList>
            <person name="Tran Van P."/>
        </authorList>
    </citation>
    <scope>NUCLEOTIDE SEQUENCE</scope>
</reference>
<organism evidence="2">
    <name type="scientific">Darwinula stevensoni</name>
    <dbReference type="NCBI Taxonomy" id="69355"/>
    <lineage>
        <taxon>Eukaryota</taxon>
        <taxon>Metazoa</taxon>
        <taxon>Ecdysozoa</taxon>
        <taxon>Arthropoda</taxon>
        <taxon>Crustacea</taxon>
        <taxon>Oligostraca</taxon>
        <taxon>Ostracoda</taxon>
        <taxon>Podocopa</taxon>
        <taxon>Podocopida</taxon>
        <taxon>Darwinulocopina</taxon>
        <taxon>Darwinuloidea</taxon>
        <taxon>Darwinulidae</taxon>
        <taxon>Darwinula</taxon>
    </lineage>
</organism>
<evidence type="ECO:0000313" key="3">
    <source>
        <dbReference type="Proteomes" id="UP000677054"/>
    </source>
</evidence>
<evidence type="ECO:0000256" key="1">
    <source>
        <dbReference type="SAM" id="SignalP"/>
    </source>
</evidence>
<evidence type="ECO:0008006" key="4">
    <source>
        <dbReference type="Google" id="ProtNLM"/>
    </source>
</evidence>
<dbReference type="AlphaFoldDB" id="A0A7R9AES5"/>
<evidence type="ECO:0000313" key="2">
    <source>
        <dbReference type="EMBL" id="CAD7252386.1"/>
    </source>
</evidence>
<sequence length="571" mass="64598">MVSIQLLNMIFIGALHNFVVVLLNSHNPEDLAAAEIRNTWRLFTSETALMGDNGLDPLKTVHAFCNNVSVTIDGITMHSANLDPETNAFTQPYLLTMDAVGNKTIEEKLGSLRSSVRWHEDDADTEKSIKTEEVGAKYRNGLTDSDKCIIQALREEKGYSLNKILQEYPSRQWKKSTVIDFLKKLRGTGSGKRRPGSGRPKTVRTDENVQAVEDLILSQEGRPGTSMSVRQVAKETGIDRSSVRRIVKKYLNLKAFKRVTVQELSVPGKKKRLDRCKRLLERFPTPESVKKIWFSDEKRFTVVTPRNTQNDRVHAAVKKKSEIVPERLLGERSYFSESVMVSLAVSSRGKTKIFFIPRGVKINSQNYREELLSEMLPEIEDVMHDYTFMQDGAPAHTALATIQWLRENCPDFIEPENWPPNSPDLNIVDYFVRSALEEKVYRGQKIRCVDELKERILVAWEELSHGSIATAILKWKGRLKAVIRQKDEDGMERVSCMSGFGGVVVGHLTGNQEAGDQFPAIPCPYLDFSYLPSPVTQSPAVTYRLRELHATQFQPDTFPLFAGGVHQVLIC</sequence>
<dbReference type="EMBL" id="LR903894">
    <property type="protein sequence ID" value="CAD7252386.1"/>
    <property type="molecule type" value="Genomic_DNA"/>
</dbReference>
<accession>A0A7R9AES5</accession>